<evidence type="ECO:0000259" key="3">
    <source>
        <dbReference type="PROSITE" id="PS51186"/>
    </source>
</evidence>
<proteinExistence type="predicted"/>
<evidence type="ECO:0000313" key="6">
    <source>
        <dbReference type="Proteomes" id="UP000029382"/>
    </source>
</evidence>
<dbReference type="PROSITE" id="PS51186">
    <property type="entry name" value="GNAT"/>
    <property type="match status" value="1"/>
</dbReference>
<dbReference type="RefSeq" id="WP_039696928.1">
    <property type="nucleotide sequence ID" value="NZ_AUZH01000022.1"/>
</dbReference>
<evidence type="ECO:0000313" key="4">
    <source>
        <dbReference type="EMBL" id="KFN87614.1"/>
    </source>
</evidence>
<keyword evidence="1 4" id="KW-0808">Transferase</keyword>
<evidence type="ECO:0000256" key="2">
    <source>
        <dbReference type="ARBA" id="ARBA00023315"/>
    </source>
</evidence>
<reference evidence="4 6" key="1">
    <citation type="journal article" date="2014" name="Genome Announc.">
        <title>Draft Genome Sequences of Streptococcus bovis Strains ATCC 33317 and JB1.</title>
        <authorList>
            <person name="Benahmed F.H."/>
            <person name="Gopinath G.R."/>
            <person name="Harbottle H."/>
            <person name="Cotta M.A."/>
            <person name="Luo Y."/>
            <person name="Henderson C."/>
            <person name="Teri P."/>
            <person name="Soppet D."/>
            <person name="Rasmussen M."/>
            <person name="Whitehead T.R."/>
            <person name="Davidson M."/>
        </authorList>
    </citation>
    <scope>NUCLEOTIDE SEQUENCE [LARGE SCALE GENOMIC DNA]</scope>
    <source>
        <strain evidence="4 6">JB1</strain>
    </source>
</reference>
<protein>
    <submittedName>
        <fullName evidence="4">GNAT family acetyltransferase</fullName>
    </submittedName>
    <submittedName>
        <fullName evidence="5">Ribosomal protein S18 acetylase RimI</fullName>
    </submittedName>
</protein>
<evidence type="ECO:0000313" key="7">
    <source>
        <dbReference type="Proteomes" id="UP000182793"/>
    </source>
</evidence>
<dbReference type="CDD" id="cd04301">
    <property type="entry name" value="NAT_SF"/>
    <property type="match status" value="1"/>
</dbReference>
<evidence type="ECO:0000256" key="1">
    <source>
        <dbReference type="ARBA" id="ARBA00022679"/>
    </source>
</evidence>
<dbReference type="Pfam" id="PF00583">
    <property type="entry name" value="Acetyltransf_1"/>
    <property type="match status" value="1"/>
</dbReference>
<evidence type="ECO:0000313" key="5">
    <source>
        <dbReference type="EMBL" id="SFL17901.1"/>
    </source>
</evidence>
<dbReference type="EMBL" id="AUZH01000022">
    <property type="protein sequence ID" value="KFN87614.1"/>
    <property type="molecule type" value="Genomic_DNA"/>
</dbReference>
<keyword evidence="5" id="KW-0687">Ribonucleoprotein</keyword>
<dbReference type="SUPFAM" id="SSF55729">
    <property type="entry name" value="Acyl-CoA N-acyltransferases (Nat)"/>
    <property type="match status" value="1"/>
</dbReference>
<dbReference type="Proteomes" id="UP000029382">
    <property type="component" value="Unassembled WGS sequence"/>
</dbReference>
<dbReference type="InterPro" id="IPR016181">
    <property type="entry name" value="Acyl_CoA_acyltransferase"/>
</dbReference>
<feature type="domain" description="N-acetyltransferase" evidence="3">
    <location>
        <begin position="1"/>
        <end position="155"/>
    </location>
</feature>
<keyword evidence="7" id="KW-1185">Reference proteome</keyword>
<dbReference type="Gene3D" id="3.40.630.30">
    <property type="match status" value="1"/>
</dbReference>
<keyword evidence="2" id="KW-0012">Acyltransferase</keyword>
<dbReference type="InterPro" id="IPR000182">
    <property type="entry name" value="GNAT_dom"/>
</dbReference>
<dbReference type="InterPro" id="IPR051016">
    <property type="entry name" value="Diverse_Substrate_AcTransf"/>
</dbReference>
<comment type="caution">
    <text evidence="4">The sequence shown here is derived from an EMBL/GenBank/DDBJ whole genome shotgun (WGS) entry which is preliminary data.</text>
</comment>
<dbReference type="AlphaFoldDB" id="A0A091BSB1"/>
<organism evidence="4 6">
    <name type="scientific">Streptococcus equinus JB1</name>
    <dbReference type="NCBI Taxonomy" id="1294274"/>
    <lineage>
        <taxon>Bacteria</taxon>
        <taxon>Bacillati</taxon>
        <taxon>Bacillota</taxon>
        <taxon>Bacilli</taxon>
        <taxon>Lactobacillales</taxon>
        <taxon>Streptococcaceae</taxon>
        <taxon>Streptococcus</taxon>
    </lineage>
</organism>
<dbReference type="PANTHER" id="PTHR10545:SF29">
    <property type="entry name" value="GH14572P-RELATED"/>
    <property type="match status" value="1"/>
</dbReference>
<dbReference type="GO" id="GO:0005840">
    <property type="term" value="C:ribosome"/>
    <property type="evidence" value="ECO:0007669"/>
    <property type="project" value="UniProtKB-KW"/>
</dbReference>
<name>A0A091BSB1_STREI</name>
<dbReference type="PANTHER" id="PTHR10545">
    <property type="entry name" value="DIAMINE N-ACETYLTRANSFERASE"/>
    <property type="match status" value="1"/>
</dbReference>
<dbReference type="EMBL" id="FOTG01000003">
    <property type="protein sequence ID" value="SFL17901.1"/>
    <property type="molecule type" value="Genomic_DNA"/>
</dbReference>
<keyword evidence="5" id="KW-0689">Ribosomal protein</keyword>
<reference evidence="5 7" key="2">
    <citation type="submission" date="2016-10" db="EMBL/GenBank/DDBJ databases">
        <authorList>
            <person name="Varghese N."/>
            <person name="Submissions S."/>
        </authorList>
    </citation>
    <scope>NUCLEOTIDE SEQUENCE [LARGE SCALE GENOMIC DNA]</scope>
    <source>
        <strain evidence="5 7">JB1</strain>
    </source>
</reference>
<dbReference type="GO" id="GO:0008080">
    <property type="term" value="F:N-acetyltransferase activity"/>
    <property type="evidence" value="ECO:0007669"/>
    <property type="project" value="TreeGrafter"/>
</dbReference>
<gene>
    <name evidence="4" type="ORF">H702_06575</name>
    <name evidence="5" type="ORF">SAMN02910290_00806</name>
</gene>
<accession>A0A091BSB1</accession>
<dbReference type="Proteomes" id="UP000182793">
    <property type="component" value="Unassembled WGS sequence"/>
</dbReference>
<sequence>MTIRRAKESDISKLIDLLEQVLLVHHKVRPDLFQEKGVKYTEAQLAELIADDNRPIFVYEDEEGQVLGHMFTVIEHSSAPKVPQKTLFIDDLCVDEAARGQKIGEQLYRFALQYAKEIGCYNLTLNVWSANKSAVRFYERQGMTPQETRMEQIID</sequence>